<dbReference type="FunFam" id="3.40.20.10:FF:000001">
    <property type="entry name" value="Gelsolin"/>
    <property type="match status" value="1"/>
</dbReference>
<reference evidence="6 7" key="1">
    <citation type="submission" date="2023-03" db="EMBL/GenBank/DDBJ databases">
        <title>High-quality genome of Scylla paramamosain provides insights in environmental adaptation.</title>
        <authorList>
            <person name="Zhang L."/>
        </authorList>
    </citation>
    <scope>NUCLEOTIDE SEQUENCE [LARGE SCALE GENOMIC DNA]</scope>
    <source>
        <strain evidence="6">LZ_2023a</strain>
        <tissue evidence="6">Muscle</tissue>
    </source>
</reference>
<dbReference type="CDD" id="cd11292">
    <property type="entry name" value="gelsolin_S3_like"/>
    <property type="match status" value="1"/>
</dbReference>
<comment type="caution">
    <text evidence="6">The sequence shown here is derived from an EMBL/GenBank/DDBJ whole genome shotgun (WGS) entry which is preliminary data.</text>
</comment>
<dbReference type="Proteomes" id="UP001487740">
    <property type="component" value="Unassembled WGS sequence"/>
</dbReference>
<dbReference type="PANTHER" id="PTHR11977">
    <property type="entry name" value="VILLIN"/>
    <property type="match status" value="1"/>
</dbReference>
<protein>
    <recommendedName>
        <fullName evidence="5">Gelsolin-like domain-containing protein</fullName>
    </recommendedName>
</protein>
<dbReference type="FunFam" id="3.40.20.10:FF:000005">
    <property type="entry name" value="Gelsolin"/>
    <property type="match status" value="1"/>
</dbReference>
<feature type="domain" description="Gelsolin-like" evidence="5">
    <location>
        <begin position="701"/>
        <end position="774"/>
    </location>
</feature>
<proteinExistence type="inferred from homology"/>
<evidence type="ECO:0000259" key="5">
    <source>
        <dbReference type="Pfam" id="PF00626"/>
    </source>
</evidence>
<dbReference type="AlphaFoldDB" id="A0AAW0SQ84"/>
<accession>A0AAW0SQ84</accession>
<dbReference type="GO" id="GO:0051015">
    <property type="term" value="F:actin filament binding"/>
    <property type="evidence" value="ECO:0007669"/>
    <property type="project" value="InterPro"/>
</dbReference>
<dbReference type="GO" id="GO:0008154">
    <property type="term" value="P:actin polymerization or depolymerization"/>
    <property type="evidence" value="ECO:0007669"/>
    <property type="project" value="TreeGrafter"/>
</dbReference>
<name>A0AAW0SQ84_SCYPA</name>
<keyword evidence="7" id="KW-1185">Reference proteome</keyword>
<dbReference type="InterPro" id="IPR007123">
    <property type="entry name" value="Gelsolin-like_dom"/>
</dbReference>
<sequence length="808" mass="90063">MLSFERSLLFNRMILLVKSYCMILRNNVLSCPGLPFKTKLRTPHKGKKKTVFAADTEMSSKKKNQGCDEANFEVVPYPKEKYGQFYRGDSYIVLYTSVINDNKSWDLHFWLGSQTSQDEAGAAAIKTVELDDSLGGVPVQHREVEEHESSLFLSRFKKGVRYLNGGVASGFRHVDPDAPYPARLFHVKGRRNVRVKEVELGVGSMNKGDCFILDCGDQVLVYMGPASRRIERLKAITAANAIRDDDHAGKAKVVVVDESASGDEVEAFFTGLGGGSPDDVADESAGEDDATFERSEDSVVTLYHVFEDSSGAMQTKKIGEKPLLQSMLDSGESAQDCFLLDTGSGVYVWIGSGSSKNEKVKSMEMAAQYMEQKGYPKWRSVQRVVEKAEPAVFKSYFKTWKEPEEQVGLGRVFNKRQIAAMQAVEADFDPSSLHAEKRRLLLKNAGPAIGFMPDDGSGQIEIWRVEDFELQPVDESAKGFLFGGDSYVMKYTYEVNGNERYILYFWQGVASSQDERAASAIHTVRLDNELNGKAVQVRVVQGSEPAHFLRIFKGQMVVFLGGKASGFKNVHDHDTYDVDGTRLFRVRGTCDLDTRAVQVQEEAASLNSDDVYVLETPAKTYLWIGKGANEEEKAMGERVAGLVSPDRELQTLAEGEEEDSFWDSLGGKGEYQTCRDVDRPLLYPRLFHCTISPAGCLRVNEVAHFSQEDLNEDDVMVLDSGDEVYVWVGRGSDDQEKEKALEMAKNYIKTDPTERSLDTTVILRINQGEEPAAFTAIFPAWNPDLWEKGLPSYEDMKAHLAESNAALA</sequence>
<keyword evidence="3" id="KW-0677">Repeat</keyword>
<dbReference type="GO" id="GO:0015629">
    <property type="term" value="C:actin cytoskeleton"/>
    <property type="evidence" value="ECO:0007669"/>
    <property type="project" value="TreeGrafter"/>
</dbReference>
<dbReference type="InterPro" id="IPR029006">
    <property type="entry name" value="ADF-H/Gelsolin-like_dom_sf"/>
</dbReference>
<dbReference type="CDD" id="cd11288">
    <property type="entry name" value="gelsolin_S5_like"/>
    <property type="match status" value="1"/>
</dbReference>
<dbReference type="PRINTS" id="PR00597">
    <property type="entry name" value="GELSOLIN"/>
</dbReference>
<evidence type="ECO:0000256" key="3">
    <source>
        <dbReference type="ARBA" id="ARBA00022737"/>
    </source>
</evidence>
<dbReference type="GO" id="GO:0005546">
    <property type="term" value="F:phosphatidylinositol-4,5-bisphosphate binding"/>
    <property type="evidence" value="ECO:0007669"/>
    <property type="project" value="TreeGrafter"/>
</dbReference>
<dbReference type="Gene3D" id="3.40.20.10">
    <property type="entry name" value="Severin"/>
    <property type="match status" value="6"/>
</dbReference>
<keyword evidence="2" id="KW-0117">Actin capping</keyword>
<evidence type="ECO:0000256" key="1">
    <source>
        <dbReference type="ARBA" id="ARBA00008418"/>
    </source>
</evidence>
<comment type="similarity">
    <text evidence="1">Belongs to the villin/gelsolin family.</text>
</comment>
<evidence type="ECO:0000256" key="2">
    <source>
        <dbReference type="ARBA" id="ARBA00022467"/>
    </source>
</evidence>
<evidence type="ECO:0000313" key="6">
    <source>
        <dbReference type="EMBL" id="KAK8377273.1"/>
    </source>
</evidence>
<dbReference type="GO" id="GO:0051014">
    <property type="term" value="P:actin filament severing"/>
    <property type="evidence" value="ECO:0007669"/>
    <property type="project" value="TreeGrafter"/>
</dbReference>
<evidence type="ECO:0000256" key="4">
    <source>
        <dbReference type="ARBA" id="ARBA00023203"/>
    </source>
</evidence>
<keyword evidence="4" id="KW-0009">Actin-binding</keyword>
<dbReference type="SUPFAM" id="SSF55753">
    <property type="entry name" value="Actin depolymerizing proteins"/>
    <property type="match status" value="6"/>
</dbReference>
<dbReference type="InterPro" id="IPR007122">
    <property type="entry name" value="Villin/Gelsolin"/>
</dbReference>
<dbReference type="GO" id="GO:0051016">
    <property type="term" value="P:barbed-end actin filament capping"/>
    <property type="evidence" value="ECO:0007669"/>
    <property type="project" value="TreeGrafter"/>
</dbReference>
<dbReference type="CDD" id="cd11289">
    <property type="entry name" value="gelsolin_S2_like"/>
    <property type="match status" value="1"/>
</dbReference>
<feature type="domain" description="Gelsolin-like" evidence="5">
    <location>
        <begin position="596"/>
        <end position="639"/>
    </location>
</feature>
<dbReference type="EMBL" id="JARAKH010000047">
    <property type="protein sequence ID" value="KAK8377273.1"/>
    <property type="molecule type" value="Genomic_DNA"/>
</dbReference>
<organism evidence="6 7">
    <name type="scientific">Scylla paramamosain</name>
    <name type="common">Mud crab</name>
    <dbReference type="NCBI Taxonomy" id="85552"/>
    <lineage>
        <taxon>Eukaryota</taxon>
        <taxon>Metazoa</taxon>
        <taxon>Ecdysozoa</taxon>
        <taxon>Arthropoda</taxon>
        <taxon>Crustacea</taxon>
        <taxon>Multicrustacea</taxon>
        <taxon>Malacostraca</taxon>
        <taxon>Eumalacostraca</taxon>
        <taxon>Eucarida</taxon>
        <taxon>Decapoda</taxon>
        <taxon>Pleocyemata</taxon>
        <taxon>Brachyura</taxon>
        <taxon>Eubrachyura</taxon>
        <taxon>Portunoidea</taxon>
        <taxon>Portunidae</taxon>
        <taxon>Portuninae</taxon>
        <taxon>Scylla</taxon>
    </lineage>
</organism>
<dbReference type="Pfam" id="PF00626">
    <property type="entry name" value="Gelsolin"/>
    <property type="match status" value="6"/>
</dbReference>
<feature type="domain" description="Gelsolin-like" evidence="5">
    <location>
        <begin position="72"/>
        <end position="153"/>
    </location>
</feature>
<feature type="domain" description="Gelsolin-like" evidence="5">
    <location>
        <begin position="468"/>
        <end position="549"/>
    </location>
</feature>
<dbReference type="PANTHER" id="PTHR11977:SF123">
    <property type="entry name" value="GELSOLIN"/>
    <property type="match status" value="1"/>
</dbReference>
<dbReference type="SMART" id="SM00262">
    <property type="entry name" value="GEL"/>
    <property type="match status" value="6"/>
</dbReference>
<feature type="domain" description="Gelsolin-like" evidence="5">
    <location>
        <begin position="334"/>
        <end position="393"/>
    </location>
</feature>
<dbReference type="CDD" id="cd11291">
    <property type="entry name" value="gelsolin_S6_like"/>
    <property type="match status" value="1"/>
</dbReference>
<dbReference type="GO" id="GO:0005737">
    <property type="term" value="C:cytoplasm"/>
    <property type="evidence" value="ECO:0007669"/>
    <property type="project" value="TreeGrafter"/>
</dbReference>
<feature type="domain" description="Gelsolin-like" evidence="5">
    <location>
        <begin position="192"/>
        <end position="261"/>
    </location>
</feature>
<gene>
    <name evidence="6" type="ORF">O3P69_013724</name>
</gene>
<dbReference type="CDD" id="cd11293">
    <property type="entry name" value="gelsolin_S4_like"/>
    <property type="match status" value="1"/>
</dbReference>
<evidence type="ECO:0000313" key="7">
    <source>
        <dbReference type="Proteomes" id="UP001487740"/>
    </source>
</evidence>
<dbReference type="CDD" id="cd11290">
    <property type="entry name" value="gelsolin_S1_like"/>
    <property type="match status" value="1"/>
</dbReference>